<protein>
    <recommendedName>
        <fullName evidence="5">Thiamine diphosphokinase</fullName>
        <ecNumber evidence="5">2.7.6.2</ecNumber>
    </recommendedName>
</protein>
<dbReference type="RefSeq" id="WP_105959472.1">
    <property type="nucleotide sequence ID" value="NZ_PVNS01000009.1"/>
</dbReference>
<dbReference type="InterPro" id="IPR036371">
    <property type="entry name" value="TPK_B1-bd_sf"/>
</dbReference>
<evidence type="ECO:0000256" key="1">
    <source>
        <dbReference type="ARBA" id="ARBA00022679"/>
    </source>
</evidence>
<dbReference type="PANTHER" id="PTHR41299">
    <property type="entry name" value="THIAMINE PYROPHOSPHOKINASE"/>
    <property type="match status" value="1"/>
</dbReference>
<dbReference type="Pfam" id="PF04263">
    <property type="entry name" value="TPK_catalytic"/>
    <property type="match status" value="1"/>
</dbReference>
<feature type="domain" description="Thiamin pyrophosphokinase thiamin-binding" evidence="6">
    <location>
        <begin position="135"/>
        <end position="200"/>
    </location>
</feature>
<dbReference type="EMBL" id="PVNS01000009">
    <property type="protein sequence ID" value="PRO65272.1"/>
    <property type="molecule type" value="Genomic_DNA"/>
</dbReference>
<evidence type="ECO:0000256" key="4">
    <source>
        <dbReference type="ARBA" id="ARBA00022840"/>
    </source>
</evidence>
<dbReference type="GO" id="GO:0005524">
    <property type="term" value="F:ATP binding"/>
    <property type="evidence" value="ECO:0007669"/>
    <property type="project" value="UniProtKB-KW"/>
</dbReference>
<evidence type="ECO:0000256" key="2">
    <source>
        <dbReference type="ARBA" id="ARBA00022741"/>
    </source>
</evidence>
<name>A0A2P6MG46_ALKUR</name>
<dbReference type="GO" id="GO:0030975">
    <property type="term" value="F:thiamine binding"/>
    <property type="evidence" value="ECO:0007669"/>
    <property type="project" value="InterPro"/>
</dbReference>
<dbReference type="CDD" id="cd07995">
    <property type="entry name" value="TPK"/>
    <property type="match status" value="1"/>
</dbReference>
<dbReference type="InterPro" id="IPR036759">
    <property type="entry name" value="TPK_catalytic_sf"/>
</dbReference>
<comment type="caution">
    <text evidence="7">The sequence shown here is derived from an EMBL/GenBank/DDBJ whole genome shotgun (WGS) entry which is preliminary data.</text>
</comment>
<dbReference type="InterPro" id="IPR007371">
    <property type="entry name" value="TPK_catalytic"/>
</dbReference>
<reference evidence="7 8" key="1">
    <citation type="submission" date="2018-03" db="EMBL/GenBank/DDBJ databases">
        <title>Bacillus urumqiensis sp. nov., a moderately haloalkaliphilic bacterium isolated from a salt lake.</title>
        <authorList>
            <person name="Zhao B."/>
            <person name="Liao Z."/>
        </authorList>
    </citation>
    <scope>NUCLEOTIDE SEQUENCE [LARGE SCALE GENOMIC DNA]</scope>
    <source>
        <strain evidence="7 8">BZ-SZ-XJ18</strain>
    </source>
</reference>
<proteinExistence type="predicted"/>
<evidence type="ECO:0000256" key="5">
    <source>
        <dbReference type="NCBIfam" id="TIGR01378"/>
    </source>
</evidence>
<dbReference type="GO" id="GO:0009229">
    <property type="term" value="P:thiamine diphosphate biosynthetic process"/>
    <property type="evidence" value="ECO:0007669"/>
    <property type="project" value="InterPro"/>
</dbReference>
<accession>A0A2P6MG46</accession>
<keyword evidence="1" id="KW-0808">Transferase</keyword>
<sequence>MDIYMLAGSPQENVILPELHSGQSWIGVDRGALYLAEKGVHMKAAVGDFDSVSNSEMQVIRASAEEVITHPAEKDQTDLELACTWAEPWAGKLYIYGALGGRMDHSLFALQLLEAVQIPTVLLDRWNRMELLRPGEYTLENTGSTYLSFLSVTDSVEGLVLSGTKYPLRNASLRRGSSLCVSNEWQGDAAFVRFSSGLLLMIHSTDPA</sequence>
<dbReference type="InterPro" id="IPR006282">
    <property type="entry name" value="Thi_PPkinase"/>
</dbReference>
<dbReference type="GO" id="GO:0016301">
    <property type="term" value="F:kinase activity"/>
    <property type="evidence" value="ECO:0007669"/>
    <property type="project" value="UniProtKB-KW"/>
</dbReference>
<dbReference type="NCBIfam" id="TIGR01378">
    <property type="entry name" value="thi_PPkinase"/>
    <property type="match status" value="1"/>
</dbReference>
<dbReference type="EC" id="2.7.6.2" evidence="5"/>
<dbReference type="InterPro" id="IPR007373">
    <property type="entry name" value="Thiamin_PyroPKinase_B1-bd"/>
</dbReference>
<evidence type="ECO:0000313" key="7">
    <source>
        <dbReference type="EMBL" id="PRO65272.1"/>
    </source>
</evidence>
<dbReference type="SMART" id="SM00983">
    <property type="entry name" value="TPK_B1_binding"/>
    <property type="match status" value="1"/>
</dbReference>
<evidence type="ECO:0000256" key="3">
    <source>
        <dbReference type="ARBA" id="ARBA00022777"/>
    </source>
</evidence>
<organism evidence="7 8">
    <name type="scientific">Alkalicoccus urumqiensis</name>
    <name type="common">Bacillus urumqiensis</name>
    <dbReference type="NCBI Taxonomy" id="1548213"/>
    <lineage>
        <taxon>Bacteria</taxon>
        <taxon>Bacillati</taxon>
        <taxon>Bacillota</taxon>
        <taxon>Bacilli</taxon>
        <taxon>Bacillales</taxon>
        <taxon>Bacillaceae</taxon>
        <taxon>Alkalicoccus</taxon>
    </lineage>
</organism>
<dbReference type="PANTHER" id="PTHR41299:SF1">
    <property type="entry name" value="THIAMINE PYROPHOSPHOKINASE"/>
    <property type="match status" value="1"/>
</dbReference>
<dbReference type="Proteomes" id="UP000243650">
    <property type="component" value="Unassembled WGS sequence"/>
</dbReference>
<dbReference type="GO" id="GO:0006772">
    <property type="term" value="P:thiamine metabolic process"/>
    <property type="evidence" value="ECO:0007669"/>
    <property type="project" value="UniProtKB-UniRule"/>
</dbReference>
<keyword evidence="8" id="KW-1185">Reference proteome</keyword>
<evidence type="ECO:0000259" key="6">
    <source>
        <dbReference type="SMART" id="SM00983"/>
    </source>
</evidence>
<dbReference type="OrthoDB" id="9804377at2"/>
<keyword evidence="2" id="KW-0547">Nucleotide-binding</keyword>
<gene>
    <name evidence="7" type="ORF">C6I21_10750</name>
</gene>
<keyword evidence="3 7" id="KW-0418">Kinase</keyword>
<dbReference type="Pfam" id="PF04265">
    <property type="entry name" value="TPK_B1_binding"/>
    <property type="match status" value="1"/>
</dbReference>
<dbReference type="AlphaFoldDB" id="A0A2P6MG46"/>
<dbReference type="SUPFAM" id="SSF63999">
    <property type="entry name" value="Thiamin pyrophosphokinase, catalytic domain"/>
    <property type="match status" value="1"/>
</dbReference>
<keyword evidence="4" id="KW-0067">ATP-binding</keyword>
<evidence type="ECO:0000313" key="8">
    <source>
        <dbReference type="Proteomes" id="UP000243650"/>
    </source>
</evidence>
<dbReference type="InterPro" id="IPR053149">
    <property type="entry name" value="TPK"/>
</dbReference>
<dbReference type="SUPFAM" id="SSF63862">
    <property type="entry name" value="Thiamin pyrophosphokinase, substrate-binding domain"/>
    <property type="match status" value="1"/>
</dbReference>
<dbReference type="GO" id="GO:0004788">
    <property type="term" value="F:thiamine diphosphokinase activity"/>
    <property type="evidence" value="ECO:0007669"/>
    <property type="project" value="UniProtKB-UniRule"/>
</dbReference>
<dbReference type="Gene3D" id="3.40.50.10240">
    <property type="entry name" value="Thiamin pyrophosphokinase, catalytic domain"/>
    <property type="match status" value="1"/>
</dbReference>